<reference evidence="9 10" key="1">
    <citation type="submission" date="2021-03" db="EMBL/GenBank/DDBJ databases">
        <title>Genomic Encyclopedia of Type Strains, Phase IV (KMG-IV): sequencing the most valuable type-strain genomes for metagenomic binning, comparative biology and taxonomic classification.</title>
        <authorList>
            <person name="Goeker M."/>
        </authorList>
    </citation>
    <scope>NUCLEOTIDE SEQUENCE [LARGE SCALE GENOMIC DNA]</scope>
    <source>
        <strain evidence="9 10">DSM 1289</strain>
    </source>
</reference>
<protein>
    <recommendedName>
        <fullName evidence="5 6">Pyrroline-5-carboxylate reductase</fullName>
        <shortName evidence="5">P5C reductase</shortName>
        <shortName evidence="5">P5CR</shortName>
        <ecNumber evidence="5 6">1.5.1.2</ecNumber>
    </recommendedName>
    <alternativeName>
        <fullName evidence="5">PCA reductase</fullName>
    </alternativeName>
</protein>
<comment type="catalytic activity">
    <reaction evidence="5">
        <text>L-proline + NAD(+) = (S)-1-pyrroline-5-carboxylate + NADH + 2 H(+)</text>
        <dbReference type="Rhea" id="RHEA:14105"/>
        <dbReference type="ChEBI" id="CHEBI:15378"/>
        <dbReference type="ChEBI" id="CHEBI:17388"/>
        <dbReference type="ChEBI" id="CHEBI:57540"/>
        <dbReference type="ChEBI" id="CHEBI:57945"/>
        <dbReference type="ChEBI" id="CHEBI:60039"/>
        <dbReference type="EC" id="1.5.1.2"/>
    </reaction>
</comment>
<keyword evidence="10" id="KW-1185">Reference proteome</keyword>
<comment type="pathway">
    <text evidence="5">Amino-acid biosynthesis; L-proline biosynthesis; L-proline from L-glutamate 5-semialdehyde: step 1/1.</text>
</comment>
<dbReference type="PANTHER" id="PTHR11645:SF0">
    <property type="entry name" value="PYRROLINE-5-CARBOXYLATE REDUCTASE 3"/>
    <property type="match status" value="1"/>
</dbReference>
<keyword evidence="3 5" id="KW-0521">NADP</keyword>
<dbReference type="SUPFAM" id="SSF48179">
    <property type="entry name" value="6-phosphogluconate dehydrogenase C-terminal domain-like"/>
    <property type="match status" value="1"/>
</dbReference>
<dbReference type="InterPro" id="IPR000304">
    <property type="entry name" value="Pyrroline-COOH_reductase"/>
</dbReference>
<feature type="domain" description="Pyrroline-5-carboxylate reductase dimerisation" evidence="8">
    <location>
        <begin position="161"/>
        <end position="265"/>
    </location>
</feature>
<comment type="similarity">
    <text evidence="1 5">Belongs to the pyrroline-5-carboxylate reductase family.</text>
</comment>
<keyword evidence="5" id="KW-0028">Amino-acid biosynthesis</keyword>
<keyword evidence="5" id="KW-0963">Cytoplasm</keyword>
<evidence type="ECO:0000256" key="3">
    <source>
        <dbReference type="ARBA" id="ARBA00022857"/>
    </source>
</evidence>
<comment type="subcellular location">
    <subcellularLocation>
        <location evidence="5">Cytoplasm</location>
    </subcellularLocation>
</comment>
<accession>A0ABS4EAM4</accession>
<dbReference type="SUPFAM" id="SSF51735">
    <property type="entry name" value="NAD(P)-binding Rossmann-fold domains"/>
    <property type="match status" value="1"/>
</dbReference>
<dbReference type="InterPro" id="IPR036291">
    <property type="entry name" value="NAD(P)-bd_dom_sf"/>
</dbReference>
<dbReference type="Pfam" id="PF03807">
    <property type="entry name" value="F420_oxidored"/>
    <property type="match status" value="1"/>
</dbReference>
<keyword evidence="2 5" id="KW-0641">Proline biosynthesis</keyword>
<evidence type="ECO:0000256" key="1">
    <source>
        <dbReference type="ARBA" id="ARBA00005525"/>
    </source>
</evidence>
<evidence type="ECO:0000256" key="5">
    <source>
        <dbReference type="HAMAP-Rule" id="MF_01925"/>
    </source>
</evidence>
<evidence type="ECO:0000256" key="2">
    <source>
        <dbReference type="ARBA" id="ARBA00022650"/>
    </source>
</evidence>
<evidence type="ECO:0000256" key="4">
    <source>
        <dbReference type="ARBA" id="ARBA00023002"/>
    </source>
</evidence>
<comment type="catalytic activity">
    <reaction evidence="5">
        <text>L-proline + NADP(+) = (S)-1-pyrroline-5-carboxylate + NADPH + 2 H(+)</text>
        <dbReference type="Rhea" id="RHEA:14109"/>
        <dbReference type="ChEBI" id="CHEBI:15378"/>
        <dbReference type="ChEBI" id="CHEBI:17388"/>
        <dbReference type="ChEBI" id="CHEBI:57783"/>
        <dbReference type="ChEBI" id="CHEBI:58349"/>
        <dbReference type="ChEBI" id="CHEBI:60039"/>
        <dbReference type="EC" id="1.5.1.2"/>
    </reaction>
</comment>
<evidence type="ECO:0000256" key="6">
    <source>
        <dbReference type="NCBIfam" id="TIGR00112"/>
    </source>
</evidence>
<dbReference type="Gene3D" id="3.40.50.720">
    <property type="entry name" value="NAD(P)-binding Rossmann-like Domain"/>
    <property type="match status" value="1"/>
</dbReference>
<comment type="caution">
    <text evidence="9">The sequence shown here is derived from an EMBL/GenBank/DDBJ whole genome shotgun (WGS) entry which is preliminary data.</text>
</comment>
<dbReference type="NCBIfam" id="TIGR00112">
    <property type="entry name" value="proC"/>
    <property type="match status" value="1"/>
</dbReference>
<dbReference type="PIRSF" id="PIRSF000193">
    <property type="entry name" value="Pyrrol-5-carb_rd"/>
    <property type="match status" value="1"/>
</dbReference>
<dbReference type="EMBL" id="JAGGJX010000002">
    <property type="protein sequence ID" value="MBP1854961.1"/>
    <property type="molecule type" value="Genomic_DNA"/>
</dbReference>
<dbReference type="Pfam" id="PF14748">
    <property type="entry name" value="P5CR_dimer"/>
    <property type="match status" value="1"/>
</dbReference>
<dbReference type="InterPro" id="IPR028939">
    <property type="entry name" value="P5C_Rdtase_cat_N"/>
</dbReference>
<dbReference type="Proteomes" id="UP000767291">
    <property type="component" value="Unassembled WGS sequence"/>
</dbReference>
<dbReference type="PANTHER" id="PTHR11645">
    <property type="entry name" value="PYRROLINE-5-CARBOXYLATE REDUCTASE"/>
    <property type="match status" value="1"/>
</dbReference>
<dbReference type="HAMAP" id="MF_01925">
    <property type="entry name" value="P5C_reductase"/>
    <property type="match status" value="1"/>
</dbReference>
<sequence>MKTLGIIGSGNMATAILGGVLNAGLVKPNDVTISDLNQAALDRVKADYGVNTTKESAEVVKNSDVIIIALKPNVVELVLGQVKDYIDTNKIIVSIAAGKTIASLEGAVGSDKKVIRTMPNTPALVGEGMAGLCKNKNVTDEELVEIKALFEAFGQAEIIPESLMDAVIGVGGSAPAQVFMFIEAMADGGVMAGMPRAQAYKFAAQSVLGSAKMVLETGRHPGDLKDMVCSPAGTSIEAVKVLEEEGLRSAVIKATVASVDKSIEMSK</sequence>
<evidence type="ECO:0000313" key="9">
    <source>
        <dbReference type="EMBL" id="MBP1854961.1"/>
    </source>
</evidence>
<comment type="function">
    <text evidence="5">Catalyzes the reduction of 1-pyrroline-5-carboxylate (PCA) to L-proline.</text>
</comment>
<evidence type="ECO:0000313" key="10">
    <source>
        <dbReference type="Proteomes" id="UP000767291"/>
    </source>
</evidence>
<dbReference type="InterPro" id="IPR008927">
    <property type="entry name" value="6-PGluconate_DH-like_C_sf"/>
</dbReference>
<dbReference type="Gene3D" id="1.10.3730.10">
    <property type="entry name" value="ProC C-terminal domain-like"/>
    <property type="match status" value="1"/>
</dbReference>
<organism evidence="9 10">
    <name type="scientific">Metaclostridioides mangenotii</name>
    <dbReference type="NCBI Taxonomy" id="1540"/>
    <lineage>
        <taxon>Bacteria</taxon>
        <taxon>Bacillati</taxon>
        <taxon>Bacillota</taxon>
        <taxon>Clostridia</taxon>
        <taxon>Peptostreptococcales</taxon>
        <taxon>Peptostreptococcaceae</taxon>
        <taxon>Metaclostridioides</taxon>
    </lineage>
</organism>
<keyword evidence="4 5" id="KW-0560">Oxidoreductase</keyword>
<gene>
    <name evidence="5" type="primary">proC</name>
    <name evidence="9" type="ORF">J2Z43_001354</name>
</gene>
<evidence type="ECO:0000259" key="8">
    <source>
        <dbReference type="Pfam" id="PF14748"/>
    </source>
</evidence>
<feature type="domain" description="Pyrroline-5-carboxylate reductase catalytic N-terminal" evidence="7">
    <location>
        <begin position="4"/>
        <end position="98"/>
    </location>
</feature>
<dbReference type="InterPro" id="IPR029036">
    <property type="entry name" value="P5CR_dimer"/>
</dbReference>
<dbReference type="GO" id="GO:0004735">
    <property type="term" value="F:pyrroline-5-carboxylate reductase activity"/>
    <property type="evidence" value="ECO:0007669"/>
    <property type="project" value="UniProtKB-EC"/>
</dbReference>
<proteinExistence type="inferred from homology"/>
<dbReference type="RefSeq" id="WP_209456460.1">
    <property type="nucleotide sequence ID" value="NZ_BAAACS010000002.1"/>
</dbReference>
<evidence type="ECO:0000259" key="7">
    <source>
        <dbReference type="Pfam" id="PF03807"/>
    </source>
</evidence>
<dbReference type="EC" id="1.5.1.2" evidence="5 6"/>
<name>A0ABS4EAM4_9FIRM</name>